<dbReference type="InterPro" id="IPR018060">
    <property type="entry name" value="HTH_AraC"/>
</dbReference>
<dbReference type="Proteomes" id="UP001244297">
    <property type="component" value="Unassembled WGS sequence"/>
</dbReference>
<keyword evidence="3" id="KW-0804">Transcription</keyword>
<dbReference type="EMBL" id="JAUFPT010000065">
    <property type="protein sequence ID" value="MDN3573019.1"/>
    <property type="molecule type" value="Genomic_DNA"/>
</dbReference>
<dbReference type="PRINTS" id="PR00032">
    <property type="entry name" value="HTHARAC"/>
</dbReference>
<dbReference type="InterPro" id="IPR020449">
    <property type="entry name" value="Tscrpt_reg_AraC-type_HTH"/>
</dbReference>
<sequence>MRSNSVLQLRSESPGLDQAAAWRDAVAPFWTFTVRKEDVGAFRAQSQVRHLGNAILCRAGASGLRFARDRALVARMGVDHILAHVRLSGRARIATGGDERDCAPGDICLFDLSRPLSASSTDYEALTVVLPRRLFGADRGALDALHGAVIRGETPFGGMLNTHLRALAAHATGFSEGEAEAAARATAVLLGAAIPGRSDAARAGAAPESAPLLLAMRRYIEGELASPDLNAESLLGRFGVSRSALYRLFAPLGGVSGYIRQRRLGRAYRELAADDGRFVRISEVAYRCGFESAAHFAQAFRAEFGCAPRDVRERSAAVAAPAVADPPPRTETWTDFYDWVLRLAA</sequence>
<dbReference type="InterPro" id="IPR009057">
    <property type="entry name" value="Homeodomain-like_sf"/>
</dbReference>
<dbReference type="SMART" id="SM00342">
    <property type="entry name" value="HTH_ARAC"/>
    <property type="match status" value="1"/>
</dbReference>
<organism evidence="5 6">
    <name type="scientific">Methylobacterium longum</name>
    <dbReference type="NCBI Taxonomy" id="767694"/>
    <lineage>
        <taxon>Bacteria</taxon>
        <taxon>Pseudomonadati</taxon>
        <taxon>Pseudomonadota</taxon>
        <taxon>Alphaproteobacteria</taxon>
        <taxon>Hyphomicrobiales</taxon>
        <taxon>Methylobacteriaceae</taxon>
        <taxon>Methylobacterium</taxon>
    </lineage>
</organism>
<evidence type="ECO:0000313" key="6">
    <source>
        <dbReference type="Proteomes" id="UP001244297"/>
    </source>
</evidence>
<dbReference type="InterPro" id="IPR035418">
    <property type="entry name" value="AraC-bd_2"/>
</dbReference>
<keyword evidence="6" id="KW-1185">Reference proteome</keyword>
<dbReference type="PANTHER" id="PTHR46796:SF6">
    <property type="entry name" value="ARAC SUBFAMILY"/>
    <property type="match status" value="1"/>
</dbReference>
<dbReference type="Pfam" id="PF12833">
    <property type="entry name" value="HTH_18"/>
    <property type="match status" value="1"/>
</dbReference>
<evidence type="ECO:0000256" key="3">
    <source>
        <dbReference type="ARBA" id="ARBA00023163"/>
    </source>
</evidence>
<dbReference type="Gene3D" id="1.10.10.60">
    <property type="entry name" value="Homeodomain-like"/>
    <property type="match status" value="1"/>
</dbReference>
<dbReference type="PROSITE" id="PS01124">
    <property type="entry name" value="HTH_ARAC_FAMILY_2"/>
    <property type="match status" value="1"/>
</dbReference>
<evidence type="ECO:0000259" key="4">
    <source>
        <dbReference type="PROSITE" id="PS01124"/>
    </source>
</evidence>
<reference evidence="6" key="1">
    <citation type="journal article" date="2019" name="Int. J. Syst. Evol. Microbiol.">
        <title>The Global Catalogue of Microorganisms (GCM) 10K type strain sequencing project: providing services to taxonomists for standard genome sequencing and annotation.</title>
        <authorList>
            <consortium name="The Broad Institute Genomics Platform"/>
            <consortium name="The Broad Institute Genome Sequencing Center for Infectious Disease"/>
            <person name="Wu L."/>
            <person name="Ma J."/>
        </authorList>
    </citation>
    <scope>NUCLEOTIDE SEQUENCE [LARGE SCALE GENOMIC DNA]</scope>
    <source>
        <strain evidence="6">CECT 7806</strain>
    </source>
</reference>
<dbReference type="InterPro" id="IPR050204">
    <property type="entry name" value="AraC_XylS_family_regulators"/>
</dbReference>
<evidence type="ECO:0000256" key="1">
    <source>
        <dbReference type="ARBA" id="ARBA00023015"/>
    </source>
</evidence>
<protein>
    <submittedName>
        <fullName evidence="5">AraC family transcriptional regulator</fullName>
    </submittedName>
</protein>
<evidence type="ECO:0000313" key="5">
    <source>
        <dbReference type="EMBL" id="MDN3573019.1"/>
    </source>
</evidence>
<comment type="caution">
    <text evidence="5">The sequence shown here is derived from an EMBL/GenBank/DDBJ whole genome shotgun (WGS) entry which is preliminary data.</text>
</comment>
<feature type="domain" description="HTH araC/xylS-type" evidence="4">
    <location>
        <begin position="214"/>
        <end position="314"/>
    </location>
</feature>
<dbReference type="SUPFAM" id="SSF46689">
    <property type="entry name" value="Homeodomain-like"/>
    <property type="match status" value="1"/>
</dbReference>
<gene>
    <name evidence="5" type="ORF">QWZ18_20620</name>
</gene>
<evidence type="ECO:0000256" key="2">
    <source>
        <dbReference type="ARBA" id="ARBA00023125"/>
    </source>
</evidence>
<name>A0ABT8ATA7_9HYPH</name>
<proteinExistence type="predicted"/>
<keyword evidence="2" id="KW-0238">DNA-binding</keyword>
<keyword evidence="1" id="KW-0805">Transcription regulation</keyword>
<dbReference type="PANTHER" id="PTHR46796">
    <property type="entry name" value="HTH-TYPE TRANSCRIPTIONAL ACTIVATOR RHAS-RELATED"/>
    <property type="match status" value="1"/>
</dbReference>
<accession>A0ABT8ATA7</accession>
<dbReference type="Pfam" id="PF14525">
    <property type="entry name" value="AraC_binding_2"/>
    <property type="match status" value="1"/>
</dbReference>
<dbReference type="RefSeq" id="WP_238293606.1">
    <property type="nucleotide sequence ID" value="NZ_BPQS01000073.1"/>
</dbReference>